<evidence type="ECO:0000256" key="1">
    <source>
        <dbReference type="PROSITE-ProRule" id="PRU00339"/>
    </source>
</evidence>
<accession>A0ABQ8KC54</accession>
<keyword evidence="1" id="KW-0802">TPR repeat</keyword>
<keyword evidence="4" id="KW-1185">Reference proteome</keyword>
<dbReference type="InterPro" id="IPR011990">
    <property type="entry name" value="TPR-like_helical_dom_sf"/>
</dbReference>
<feature type="domain" description="CHAT" evidence="2">
    <location>
        <begin position="999"/>
        <end position="1276"/>
    </location>
</feature>
<dbReference type="InterPro" id="IPR019734">
    <property type="entry name" value="TPR_rpt"/>
</dbReference>
<organism evidence="3 4">
    <name type="scientific">Rhodofomes roseus</name>
    <dbReference type="NCBI Taxonomy" id="34475"/>
    <lineage>
        <taxon>Eukaryota</taxon>
        <taxon>Fungi</taxon>
        <taxon>Dikarya</taxon>
        <taxon>Basidiomycota</taxon>
        <taxon>Agaricomycotina</taxon>
        <taxon>Agaricomycetes</taxon>
        <taxon>Polyporales</taxon>
        <taxon>Rhodofomes</taxon>
    </lineage>
</organism>
<gene>
    <name evidence="3" type="ORF">C8Q71DRAFT_124706</name>
</gene>
<dbReference type="RefSeq" id="XP_047777275.1">
    <property type="nucleotide sequence ID" value="XM_047916420.1"/>
</dbReference>
<dbReference type="SUPFAM" id="SSF48452">
    <property type="entry name" value="TPR-like"/>
    <property type="match status" value="1"/>
</dbReference>
<dbReference type="GeneID" id="71997152"/>
<proteinExistence type="predicted"/>
<protein>
    <submittedName>
        <fullName evidence="3">CHAT domain-containing protein</fullName>
    </submittedName>
</protein>
<feature type="repeat" description="TPR" evidence="1">
    <location>
        <begin position="477"/>
        <end position="510"/>
    </location>
</feature>
<dbReference type="SMART" id="SM00028">
    <property type="entry name" value="TPR"/>
    <property type="match status" value="3"/>
</dbReference>
<dbReference type="Gene3D" id="1.25.40.10">
    <property type="entry name" value="Tetratricopeptide repeat domain"/>
    <property type="match status" value="1"/>
</dbReference>
<dbReference type="Pfam" id="PF12770">
    <property type="entry name" value="CHAT"/>
    <property type="match status" value="1"/>
</dbReference>
<dbReference type="EMBL" id="JADCUA010000014">
    <property type="protein sequence ID" value="KAH9834789.1"/>
    <property type="molecule type" value="Genomic_DNA"/>
</dbReference>
<dbReference type="InterPro" id="IPR024983">
    <property type="entry name" value="CHAT_dom"/>
</dbReference>
<dbReference type="Proteomes" id="UP000814176">
    <property type="component" value="Unassembled WGS sequence"/>
</dbReference>
<reference evidence="3 4" key="1">
    <citation type="journal article" date="2021" name="Environ. Microbiol.">
        <title>Gene family expansions and transcriptome signatures uncover fungal adaptations to wood decay.</title>
        <authorList>
            <person name="Hage H."/>
            <person name="Miyauchi S."/>
            <person name="Viragh M."/>
            <person name="Drula E."/>
            <person name="Min B."/>
            <person name="Chaduli D."/>
            <person name="Navarro D."/>
            <person name="Favel A."/>
            <person name="Norest M."/>
            <person name="Lesage-Meessen L."/>
            <person name="Balint B."/>
            <person name="Merenyi Z."/>
            <person name="de Eugenio L."/>
            <person name="Morin E."/>
            <person name="Martinez A.T."/>
            <person name="Baldrian P."/>
            <person name="Stursova M."/>
            <person name="Martinez M.J."/>
            <person name="Novotny C."/>
            <person name="Magnuson J.K."/>
            <person name="Spatafora J.W."/>
            <person name="Maurice S."/>
            <person name="Pangilinan J."/>
            <person name="Andreopoulos W."/>
            <person name="LaButti K."/>
            <person name="Hundley H."/>
            <person name="Na H."/>
            <person name="Kuo A."/>
            <person name="Barry K."/>
            <person name="Lipzen A."/>
            <person name="Henrissat B."/>
            <person name="Riley R."/>
            <person name="Ahrendt S."/>
            <person name="Nagy L.G."/>
            <person name="Grigoriev I.V."/>
            <person name="Martin F."/>
            <person name="Rosso M.N."/>
        </authorList>
    </citation>
    <scope>NUCLEOTIDE SEQUENCE [LARGE SCALE GENOMIC DNA]</scope>
    <source>
        <strain evidence="3 4">CIRM-BRFM 1785</strain>
    </source>
</reference>
<evidence type="ECO:0000259" key="2">
    <source>
        <dbReference type="Pfam" id="PF12770"/>
    </source>
</evidence>
<evidence type="ECO:0000313" key="3">
    <source>
        <dbReference type="EMBL" id="KAH9834789.1"/>
    </source>
</evidence>
<evidence type="ECO:0000313" key="4">
    <source>
        <dbReference type="Proteomes" id="UP000814176"/>
    </source>
</evidence>
<sequence length="1277" mass="140784">MILVQEILLRWTSPPRQLSDRSSVVVALIAEGNEALRTEALTRQSTLAWNLKTGIIRIRPGSGAFRLEVKYRTAETGPESSLGYVDLTSDELLARCLQGDTTASFDVTTGCDDPKAELKLDFFLLEDESFEAGLPGSVLGSNGPATDLDQEYNVASRLRDTDPDKWLTLMDISTRYYERFRAFGDTLSLARALPTFGEAIGIVLDRAPPRSDQHQLLRDKTELYVTAMTEFVAAFREYNADAINCLSDMLTGSTAMYILLYDRFGDRGDLSRAIDLCVQAKSIVPEDHPDTPIHLRRWGMAKMLRFRFSGEVEDINESITALERSVRLTSESDIDLPDRLTNLGTSYVLRAEYSRNLKDVSKAIAAHTRALTFREDYTLLFNLGTAVLLRFMFQRDLTDAEAAVMTLERVVDLVPDGHPELRRCLGNLGVAYHNRFEVLHNIEDIDRAVTTLQRAVRALDSTGDDAPERALHVASLGNAYLCRADILLEDNDMHLAVETLKRAVELTPTGLAHLQKRRHNLGRAYATRYERHHDPADVDRAMVEFEASLGLLPDGHADRPGGLSMLAGALQARFGLKSDMDDINRAISLSLSALNALNPEDYRRRSVVSILAASYVHRFSVTQDPDDLDEAVHRYQEAMDSTPADAENPLRQCAAIQLAHTLKRRFDFKNSADDLDAAIENYRIAATMLNGVPWTSFLAAKDWARAARSRGEDGHAVALQAYGTAVELLPRVGWIGKSIANRHAQLAAMGSSLTTEAVAAAVAQGEHCLAIEWLDQARAIVWGQQSKLRSSFDDLRAVAPALAAKLDRVSRALDTAGSRDAAPTTDFLGTARLEEAAEEDRRTASEWQKWNTLLGHLTSLSDVLDSVGAQMEVVTDTESPAQDQRRRAEEWDRLMAQARAIPGFEDFLRPRTFAQIKEALDRSPVVIVNTDQLQCDALVLMEGLDDVIHIPLDSFSLDHAQRLHRGLSHLLSASNLRRRTTRAAKMISTDSSVASVENVLAELWQRVVKPVLDSLAFSPISVGNGLPRLWWCPTGLLASLPLHAAGIYADDEPGTKLSDFAASSYTPTLTPFARRSLSAAKFNGILCVSQSATLPNAAVEVACIQKVAEKCNVNCCALQDEDGDVQAVLDNLSGYGWVHFACHGVQDIQEPTKSRFELHDGPLALLELISASFERADFAFLSACQTAMGTDMLPDEAAHLAAGMLAAGFKSIIGTMWSIQDEVAPTVAEQVYRRLLSGSVQPDSSQAAVALHHAVQMLRKQDDTKTFSWVPFVHVGW</sequence>
<comment type="caution">
    <text evidence="3">The sequence shown here is derived from an EMBL/GenBank/DDBJ whole genome shotgun (WGS) entry which is preliminary data.</text>
</comment>
<dbReference type="PROSITE" id="PS50005">
    <property type="entry name" value="TPR"/>
    <property type="match status" value="1"/>
</dbReference>
<name>A0ABQ8KC54_9APHY</name>